<evidence type="ECO:0000259" key="1">
    <source>
        <dbReference type="Pfam" id="PF00082"/>
    </source>
</evidence>
<protein>
    <recommendedName>
        <fullName evidence="1">Peptidase S8/S53 domain-containing protein</fullName>
    </recommendedName>
</protein>
<dbReference type="GO" id="GO:0006508">
    <property type="term" value="P:proteolysis"/>
    <property type="evidence" value="ECO:0007669"/>
    <property type="project" value="InterPro"/>
</dbReference>
<reference evidence="2 3" key="1">
    <citation type="submission" date="2019-08" db="EMBL/GenBank/DDBJ databases">
        <title>Bacillus genomes from the desert of Cuatro Cienegas, Coahuila.</title>
        <authorList>
            <person name="Olmedo-Alvarez G."/>
        </authorList>
    </citation>
    <scope>NUCLEOTIDE SEQUENCE [LARGE SCALE GENOMIC DNA]</scope>
    <source>
        <strain evidence="2 3">CH98b_3T</strain>
    </source>
</reference>
<dbReference type="GO" id="GO:0004252">
    <property type="term" value="F:serine-type endopeptidase activity"/>
    <property type="evidence" value="ECO:0007669"/>
    <property type="project" value="InterPro"/>
</dbReference>
<dbReference type="Gene3D" id="3.40.50.200">
    <property type="entry name" value="Peptidase S8/S53 domain"/>
    <property type="match status" value="1"/>
</dbReference>
<accession>A0A5D4SV79</accession>
<dbReference type="Pfam" id="PF00082">
    <property type="entry name" value="Peptidase_S8"/>
    <property type="match status" value="1"/>
</dbReference>
<evidence type="ECO:0000313" key="2">
    <source>
        <dbReference type="EMBL" id="TYS67280.1"/>
    </source>
</evidence>
<dbReference type="AlphaFoldDB" id="A0A5D4SV79"/>
<dbReference type="Proteomes" id="UP000324517">
    <property type="component" value="Unassembled WGS sequence"/>
</dbReference>
<sequence>MYEHLSLPQIVGGLEKRKQRGGGGFSLPQGRVKRDYYQDVSDKAEQITRSYTELKERYNGKVNPHLVYRISVNQSVDYNSFVKVLHAMGGITVLSVAENKQGYWVVFSNDTELTSFKDKLAQYSGVKDGRKYDFFNAIDSIEDIPIQEKIGSNLSLNPLKEGEVGYLDIELWRMDDEHIQSFINQLKNTYNDWDKFKLCDSLVTNSFALFRVKISHEVLMEVIELKEVARIDRPFVPTFKLSDYYGQDVSDLEISAPNDESVGVLVIDSGITSNHPLLEKAVGDEENFQETEKEMQDKVGHGTAVAGVSLYGDIKEKLSEKTFVPSNWLFSAKVMYGVEDLQGRLSPVYDEEKLFENQLNTVIMRVIE</sequence>
<dbReference type="SUPFAM" id="SSF52743">
    <property type="entry name" value="Subtilisin-like"/>
    <property type="match status" value="1"/>
</dbReference>
<dbReference type="InterPro" id="IPR036852">
    <property type="entry name" value="Peptidase_S8/S53_dom_sf"/>
</dbReference>
<proteinExistence type="predicted"/>
<comment type="caution">
    <text evidence="2">The sequence shown here is derived from an EMBL/GenBank/DDBJ whole genome shotgun (WGS) entry which is preliminary data.</text>
</comment>
<evidence type="ECO:0000313" key="3">
    <source>
        <dbReference type="Proteomes" id="UP000324517"/>
    </source>
</evidence>
<gene>
    <name evidence="2" type="ORF">FZC75_19580</name>
</gene>
<dbReference type="EMBL" id="VTET01000013">
    <property type="protein sequence ID" value="TYS67280.1"/>
    <property type="molecule type" value="Genomic_DNA"/>
</dbReference>
<feature type="domain" description="Peptidase S8/S53" evidence="1">
    <location>
        <begin position="262"/>
        <end position="318"/>
    </location>
</feature>
<name>A0A5D4SV79_9BACI</name>
<organism evidence="2 3">
    <name type="scientific">Sutcliffiella horikoshii</name>
    <dbReference type="NCBI Taxonomy" id="79883"/>
    <lineage>
        <taxon>Bacteria</taxon>
        <taxon>Bacillati</taxon>
        <taxon>Bacillota</taxon>
        <taxon>Bacilli</taxon>
        <taxon>Bacillales</taxon>
        <taxon>Bacillaceae</taxon>
        <taxon>Sutcliffiella</taxon>
    </lineage>
</organism>
<dbReference type="OrthoDB" id="2909103at2"/>
<dbReference type="InterPro" id="IPR000209">
    <property type="entry name" value="Peptidase_S8/S53_dom"/>
</dbReference>
<dbReference type="RefSeq" id="WP_148980437.1">
    <property type="nucleotide sequence ID" value="NZ_JBNILM010000011.1"/>
</dbReference>